<dbReference type="AlphaFoldDB" id="A0A0D7CFB5"/>
<dbReference type="PATRIC" id="fig|1240678.4.peg.6415"/>
<dbReference type="Proteomes" id="UP000032458">
    <property type="component" value="Unassembled WGS sequence"/>
</dbReference>
<dbReference type="EMBL" id="JRKI01000040">
    <property type="protein sequence ID" value="KIZ14939.1"/>
    <property type="molecule type" value="Genomic_DNA"/>
</dbReference>
<evidence type="ECO:0000313" key="1">
    <source>
        <dbReference type="EMBL" id="KIZ14939.1"/>
    </source>
</evidence>
<evidence type="ECO:0000313" key="2">
    <source>
        <dbReference type="Proteomes" id="UP000032458"/>
    </source>
</evidence>
<proteinExistence type="predicted"/>
<gene>
    <name evidence="1" type="ORF">SNA_29965</name>
</gene>
<accession>A0A0D7CFB5</accession>
<sequence>MLVSHTPSGCRTIVISAGQRSDPDLREIEFIDTLHACALAYRDVSIQQCHDLIRRQRCPHDCKVRHDAAMTQGHSAEQRNFRAGGGADDTEEVVMLSEVFSDSLVWIYLPGG</sequence>
<name>A0A0D7CFB5_9ACTN</name>
<organism evidence="1 2">
    <name type="scientific">Streptomyces natalensis ATCC 27448</name>
    <dbReference type="NCBI Taxonomy" id="1240678"/>
    <lineage>
        <taxon>Bacteria</taxon>
        <taxon>Bacillati</taxon>
        <taxon>Actinomycetota</taxon>
        <taxon>Actinomycetes</taxon>
        <taxon>Kitasatosporales</taxon>
        <taxon>Streptomycetaceae</taxon>
        <taxon>Streptomyces</taxon>
    </lineage>
</organism>
<protein>
    <submittedName>
        <fullName evidence="1">Uncharacterized protein</fullName>
    </submittedName>
</protein>
<reference evidence="1 2" key="1">
    <citation type="submission" date="2014-09" db="EMBL/GenBank/DDBJ databases">
        <title>Draft genome sequence of Streptomyces natalensis ATCC 27448, producer of the antifungal pimaricin.</title>
        <authorList>
            <person name="Mendes M.V."/>
            <person name="Beites T."/>
            <person name="Pires S."/>
            <person name="Santos C.L."/>
            <person name="Moradas-Ferreira P."/>
        </authorList>
    </citation>
    <scope>NUCLEOTIDE SEQUENCE [LARGE SCALE GENOMIC DNA]</scope>
    <source>
        <strain evidence="1 2">ATCC 27448</strain>
    </source>
</reference>
<comment type="caution">
    <text evidence="1">The sequence shown here is derived from an EMBL/GenBank/DDBJ whole genome shotgun (WGS) entry which is preliminary data.</text>
</comment>
<keyword evidence="2" id="KW-1185">Reference proteome</keyword>